<comment type="caution">
    <text evidence="2">The sequence shown here is derived from an EMBL/GenBank/DDBJ whole genome shotgun (WGS) entry which is preliminary data.</text>
</comment>
<feature type="compositionally biased region" description="Low complexity" evidence="1">
    <location>
        <begin position="7"/>
        <end position="41"/>
    </location>
</feature>
<evidence type="ECO:0000313" key="2">
    <source>
        <dbReference type="EMBL" id="KAK9884941.1"/>
    </source>
</evidence>
<dbReference type="Proteomes" id="UP001431783">
    <property type="component" value="Unassembled WGS sequence"/>
</dbReference>
<dbReference type="EMBL" id="JARQZJ010000094">
    <property type="protein sequence ID" value="KAK9884941.1"/>
    <property type="molecule type" value="Genomic_DNA"/>
</dbReference>
<feature type="compositionally biased region" description="Basic and acidic residues" evidence="1">
    <location>
        <begin position="266"/>
        <end position="277"/>
    </location>
</feature>
<feature type="compositionally biased region" description="Low complexity" evidence="1">
    <location>
        <begin position="548"/>
        <end position="561"/>
    </location>
</feature>
<gene>
    <name evidence="2" type="ORF">WA026_009177</name>
</gene>
<evidence type="ECO:0000256" key="1">
    <source>
        <dbReference type="SAM" id="MobiDB-lite"/>
    </source>
</evidence>
<evidence type="ECO:0008006" key="4">
    <source>
        <dbReference type="Google" id="ProtNLM"/>
    </source>
</evidence>
<keyword evidence="3" id="KW-1185">Reference proteome</keyword>
<feature type="compositionally biased region" description="Low complexity" evidence="1">
    <location>
        <begin position="359"/>
        <end position="370"/>
    </location>
</feature>
<reference evidence="2 3" key="1">
    <citation type="submission" date="2023-03" db="EMBL/GenBank/DDBJ databases">
        <title>Genome insight into feeding habits of ladybird beetles.</title>
        <authorList>
            <person name="Li H.-S."/>
            <person name="Huang Y.-H."/>
            <person name="Pang H."/>
        </authorList>
    </citation>
    <scope>NUCLEOTIDE SEQUENCE [LARGE SCALE GENOMIC DNA]</scope>
    <source>
        <strain evidence="2">SYSU_2023b</strain>
        <tissue evidence="2">Whole body</tissue>
    </source>
</reference>
<feature type="compositionally biased region" description="Basic and acidic residues" evidence="1">
    <location>
        <begin position="565"/>
        <end position="578"/>
    </location>
</feature>
<protein>
    <recommendedName>
        <fullName evidence="4">Muscle M-line assembly protein unc-89</fullName>
    </recommendedName>
</protein>
<feature type="compositionally biased region" description="Basic and acidic residues" evidence="1">
    <location>
        <begin position="520"/>
        <end position="538"/>
    </location>
</feature>
<organism evidence="2 3">
    <name type="scientific">Henosepilachna vigintioctopunctata</name>
    <dbReference type="NCBI Taxonomy" id="420089"/>
    <lineage>
        <taxon>Eukaryota</taxon>
        <taxon>Metazoa</taxon>
        <taxon>Ecdysozoa</taxon>
        <taxon>Arthropoda</taxon>
        <taxon>Hexapoda</taxon>
        <taxon>Insecta</taxon>
        <taxon>Pterygota</taxon>
        <taxon>Neoptera</taxon>
        <taxon>Endopterygota</taxon>
        <taxon>Coleoptera</taxon>
        <taxon>Polyphaga</taxon>
        <taxon>Cucujiformia</taxon>
        <taxon>Coccinelloidea</taxon>
        <taxon>Coccinellidae</taxon>
        <taxon>Epilachninae</taxon>
        <taxon>Epilachnini</taxon>
        <taxon>Henosepilachna</taxon>
    </lineage>
</organism>
<feature type="region of interest" description="Disordered" evidence="1">
    <location>
        <begin position="1"/>
        <end position="383"/>
    </location>
</feature>
<evidence type="ECO:0000313" key="3">
    <source>
        <dbReference type="Proteomes" id="UP001431783"/>
    </source>
</evidence>
<name>A0AAW1UYL2_9CUCU</name>
<feature type="region of interest" description="Disordered" evidence="1">
    <location>
        <begin position="508"/>
        <end position="699"/>
    </location>
</feature>
<feature type="compositionally biased region" description="Basic and acidic residues" evidence="1">
    <location>
        <begin position="310"/>
        <end position="329"/>
    </location>
</feature>
<feature type="compositionally biased region" description="Basic and acidic residues" evidence="1">
    <location>
        <begin position="344"/>
        <end position="358"/>
    </location>
</feature>
<proteinExistence type="predicted"/>
<dbReference type="AlphaFoldDB" id="A0AAW1UYL2"/>
<feature type="compositionally biased region" description="Polar residues" evidence="1">
    <location>
        <begin position="127"/>
        <end position="148"/>
    </location>
</feature>
<feature type="compositionally biased region" description="Low complexity" evidence="1">
    <location>
        <begin position="595"/>
        <end position="606"/>
    </location>
</feature>
<feature type="compositionally biased region" description="Basic and acidic residues" evidence="1">
    <location>
        <begin position="196"/>
        <end position="213"/>
    </location>
</feature>
<feature type="compositionally biased region" description="Polar residues" evidence="1">
    <location>
        <begin position="80"/>
        <end position="103"/>
    </location>
</feature>
<feature type="compositionally biased region" description="Polar residues" evidence="1">
    <location>
        <begin position="57"/>
        <end position="73"/>
    </location>
</feature>
<accession>A0AAW1UYL2</accession>
<feature type="compositionally biased region" description="Basic residues" evidence="1">
    <location>
        <begin position="688"/>
        <end position="699"/>
    </location>
</feature>
<sequence length="699" mass="75828">MSSVLKPSLSASVSQNSSVPSQLSKPMHPQQGPPQSYGQPSNHHPVMSHGNPAAAHNQPTTHQSNHYSLNVPNASGHYLGNSQPIPASNHPIPNNPLQTSGQQMYGGAKNMAYQGGYQPNLGHPPNSAMQLPPVSQSLPATNAQLQQQHVDEVVERTQSNGTSEGKQHCAQENHVSTPKETSHTPALPMQTTPQEKTSDRPIEASKPADKENESIPTASEKACQKPSSPSQSDGPDLKASEHADNGSSSAAKEVSQPEGSGTVVQSEKKTEDFKCNEINDDAQVSDCSEGADKVDGEGSLEPESANTPADSEKASLETTKDVETKDKSTPKSRSASRKISSRSVKSDEESSKTPRSEPKVSPSQKSPSTSKSKRARIRTQPYQSPLPELEIISKISASTSQRNRANDDKLIVFFKNEFLAVRNSEGSFYICQAVQNIYKSSAKIRIRWLSQDKNDKSNEIYTPDFYDNTDFDCILTNLNLERVEKGKFRLPPAEHERTDSILKRSLAAEKGEEIPSPTVTEEHPDGLDLSLYKDENQLNKRKGKKRTATSPIKSSRSSSRTPAKKSPDTPKVAKETPKSTRKAVVKKDTPATLSKKPVVATPTPKKSGGSRTDRAKRRSENANIAKGSPVSPKVDQKKAKALAKVARKGAISQPKLQTPSKKETKASKPTPSPPVKAKTNVKTVAISTKKKTPKRSTRK</sequence>
<feature type="compositionally biased region" description="Basic and acidic residues" evidence="1">
    <location>
        <begin position="235"/>
        <end position="244"/>
    </location>
</feature>